<proteinExistence type="inferred from homology"/>
<dbReference type="GO" id="GO:0016987">
    <property type="term" value="F:sigma factor activity"/>
    <property type="evidence" value="ECO:0007669"/>
    <property type="project" value="UniProtKB-KW"/>
</dbReference>
<feature type="domain" description="RNA polymerase sigma-70 region 2" evidence="6">
    <location>
        <begin position="9"/>
        <end position="71"/>
    </location>
</feature>
<keyword evidence="5" id="KW-0804">Transcription</keyword>
<accession>A0A1I5SY59</accession>
<dbReference type="NCBIfam" id="TIGR02957">
    <property type="entry name" value="SigX4"/>
    <property type="match status" value="1"/>
</dbReference>
<dbReference type="OrthoDB" id="3211555at2"/>
<dbReference type="InterPro" id="IPR013324">
    <property type="entry name" value="RNA_pol_sigma_r3/r4-like"/>
</dbReference>
<dbReference type="PANTHER" id="PTHR30173">
    <property type="entry name" value="SIGMA 19 FACTOR"/>
    <property type="match status" value="1"/>
</dbReference>
<evidence type="ECO:0000256" key="4">
    <source>
        <dbReference type="ARBA" id="ARBA00023082"/>
    </source>
</evidence>
<comment type="subunit">
    <text evidence="2">Interacts transiently with the RNA polymerase catalytic core formed by RpoA, RpoB, RpoC and RpoZ (2 alpha, 1 beta, 1 beta' and 1 omega subunit) to form the RNA polymerase holoenzyme that can initiate transcription.</text>
</comment>
<reference evidence="9" key="1">
    <citation type="submission" date="2016-10" db="EMBL/GenBank/DDBJ databases">
        <authorList>
            <person name="Varghese N."/>
            <person name="Submissions S."/>
        </authorList>
    </citation>
    <scope>NUCLEOTIDE SEQUENCE [LARGE SCALE GENOMIC DNA]</scope>
    <source>
        <strain evidence="9">CGMCC 4.5579</strain>
    </source>
</reference>
<dbReference type="Pfam" id="PF08281">
    <property type="entry name" value="Sigma70_r4_2"/>
    <property type="match status" value="1"/>
</dbReference>
<dbReference type="CDD" id="cd06171">
    <property type="entry name" value="Sigma70_r4"/>
    <property type="match status" value="1"/>
</dbReference>
<dbReference type="InterPro" id="IPR014284">
    <property type="entry name" value="RNA_pol_sigma-70_dom"/>
</dbReference>
<evidence type="ECO:0000313" key="8">
    <source>
        <dbReference type="EMBL" id="SFP75680.1"/>
    </source>
</evidence>
<dbReference type="InterPro" id="IPR013325">
    <property type="entry name" value="RNA_pol_sigma_r2"/>
</dbReference>
<protein>
    <submittedName>
        <fullName evidence="8">RNA polymerase sigma-70 factor, ECF subfamily</fullName>
    </submittedName>
</protein>
<dbReference type="Gene3D" id="1.10.1740.10">
    <property type="match status" value="1"/>
</dbReference>
<dbReference type="SUPFAM" id="SSF88946">
    <property type="entry name" value="Sigma2 domain of RNA polymerase sigma factors"/>
    <property type="match status" value="1"/>
</dbReference>
<dbReference type="Proteomes" id="UP000198727">
    <property type="component" value="Unassembled WGS sequence"/>
</dbReference>
<name>A0A1I5SY59_9PSEU</name>
<dbReference type="SUPFAM" id="SSF54427">
    <property type="entry name" value="NTF2-like"/>
    <property type="match status" value="1"/>
</dbReference>
<sequence length="300" mass="32689">MPSDAFATFEAERPRLFGLAYRLLGSAHEAEDVVQDAFLRWNGADHVVDRPSAWLAKVVTNLALNRLTSARARRERYVGPWLPEPVLTTGDALGPVETAEQRESVSLAFLTLLERLTPAERAVFVLREAFGHPHRDIAEILELSEAHCRQLHRRARQRLRADGPRFDVDRADATRLVERFLAAARDGDVPALERMLAADATSWADGGGRVGTARRPILGRERVARYLAGAVTRFGAGIALEITEVNGCPAAVGWAGGTVVGVLVPELAEGRVAALRIVANPEKLRFLSRQLSRSAGPSGS</sequence>
<evidence type="ECO:0000256" key="1">
    <source>
        <dbReference type="ARBA" id="ARBA00010641"/>
    </source>
</evidence>
<dbReference type="SUPFAM" id="SSF88659">
    <property type="entry name" value="Sigma3 and sigma4 domains of RNA polymerase sigma factors"/>
    <property type="match status" value="1"/>
</dbReference>
<dbReference type="Gene3D" id="1.10.10.10">
    <property type="entry name" value="Winged helix-like DNA-binding domain superfamily/Winged helix DNA-binding domain"/>
    <property type="match status" value="1"/>
</dbReference>
<dbReference type="PANTHER" id="PTHR30173:SF36">
    <property type="entry name" value="ECF RNA POLYMERASE SIGMA FACTOR SIGJ"/>
    <property type="match status" value="1"/>
</dbReference>
<dbReference type="EMBL" id="FOWW01000003">
    <property type="protein sequence ID" value="SFP75680.1"/>
    <property type="molecule type" value="Genomic_DNA"/>
</dbReference>
<keyword evidence="4" id="KW-0731">Sigma factor</keyword>
<dbReference type="InterPro" id="IPR007627">
    <property type="entry name" value="RNA_pol_sigma70_r2"/>
</dbReference>
<keyword evidence="3" id="KW-0805">Transcription regulation</keyword>
<gene>
    <name evidence="8" type="ORF">SAMN05421810_103318</name>
</gene>
<evidence type="ECO:0000256" key="3">
    <source>
        <dbReference type="ARBA" id="ARBA00023015"/>
    </source>
</evidence>
<dbReference type="InterPro" id="IPR014303">
    <property type="entry name" value="RNA_pol_sigma-70_ECF"/>
</dbReference>
<dbReference type="Pfam" id="PF04542">
    <property type="entry name" value="Sigma70_r2"/>
    <property type="match status" value="1"/>
</dbReference>
<dbReference type="InterPro" id="IPR013249">
    <property type="entry name" value="RNA_pol_sigma70_r4_t2"/>
</dbReference>
<dbReference type="STRING" id="587909.SAMN05421810_103318"/>
<keyword evidence="9" id="KW-1185">Reference proteome</keyword>
<evidence type="ECO:0000256" key="2">
    <source>
        <dbReference type="ARBA" id="ARBA00011344"/>
    </source>
</evidence>
<dbReference type="NCBIfam" id="TIGR02937">
    <property type="entry name" value="sigma70-ECF"/>
    <property type="match status" value="1"/>
</dbReference>
<dbReference type="GO" id="GO:0006352">
    <property type="term" value="P:DNA-templated transcription initiation"/>
    <property type="evidence" value="ECO:0007669"/>
    <property type="project" value="InterPro"/>
</dbReference>
<dbReference type="InterPro" id="IPR052704">
    <property type="entry name" value="ECF_Sigma-70_Domain"/>
</dbReference>
<dbReference type="InterPro" id="IPR036388">
    <property type="entry name" value="WH-like_DNA-bd_sf"/>
</dbReference>
<dbReference type="RefSeq" id="WP_092529966.1">
    <property type="nucleotide sequence ID" value="NZ_FOWW01000003.1"/>
</dbReference>
<dbReference type="GO" id="GO:0003677">
    <property type="term" value="F:DNA binding"/>
    <property type="evidence" value="ECO:0007669"/>
    <property type="project" value="InterPro"/>
</dbReference>
<evidence type="ECO:0000259" key="7">
    <source>
        <dbReference type="Pfam" id="PF08281"/>
    </source>
</evidence>
<dbReference type="NCBIfam" id="NF007214">
    <property type="entry name" value="PRK09636.1"/>
    <property type="match status" value="1"/>
</dbReference>
<evidence type="ECO:0000313" key="9">
    <source>
        <dbReference type="Proteomes" id="UP000198727"/>
    </source>
</evidence>
<evidence type="ECO:0000256" key="5">
    <source>
        <dbReference type="ARBA" id="ARBA00023163"/>
    </source>
</evidence>
<dbReference type="Gene3D" id="3.10.450.50">
    <property type="match status" value="1"/>
</dbReference>
<comment type="similarity">
    <text evidence="1">Belongs to the sigma-70 factor family. ECF subfamily.</text>
</comment>
<evidence type="ECO:0000259" key="6">
    <source>
        <dbReference type="Pfam" id="PF04542"/>
    </source>
</evidence>
<organism evidence="8 9">
    <name type="scientific">Amycolatopsis arida</name>
    <dbReference type="NCBI Taxonomy" id="587909"/>
    <lineage>
        <taxon>Bacteria</taxon>
        <taxon>Bacillati</taxon>
        <taxon>Actinomycetota</taxon>
        <taxon>Actinomycetes</taxon>
        <taxon>Pseudonocardiales</taxon>
        <taxon>Pseudonocardiaceae</taxon>
        <taxon>Amycolatopsis</taxon>
    </lineage>
</organism>
<feature type="domain" description="RNA polymerase sigma factor 70 region 4 type 2" evidence="7">
    <location>
        <begin position="107"/>
        <end position="159"/>
    </location>
</feature>
<dbReference type="AlphaFoldDB" id="A0A1I5SY59"/>
<dbReference type="InterPro" id="IPR032710">
    <property type="entry name" value="NTF2-like_dom_sf"/>
</dbReference>